<sequence>MTNLGLKCLKCNNILSGSGGLHLTSKCSECGNADLSSFIRVDDQDINPKAYERDKEWLESRLVK</sequence>
<proteinExistence type="predicted"/>
<dbReference type="EMBL" id="LAZR01019125">
    <property type="protein sequence ID" value="KKL93667.1"/>
    <property type="molecule type" value="Genomic_DNA"/>
</dbReference>
<name>A0A0F9J3C1_9ZZZZ</name>
<comment type="caution">
    <text evidence="1">The sequence shown here is derived from an EMBL/GenBank/DDBJ whole genome shotgun (WGS) entry which is preliminary data.</text>
</comment>
<dbReference type="AlphaFoldDB" id="A0A0F9J3C1"/>
<accession>A0A0F9J3C1</accession>
<reference evidence="1" key="1">
    <citation type="journal article" date="2015" name="Nature">
        <title>Complex archaea that bridge the gap between prokaryotes and eukaryotes.</title>
        <authorList>
            <person name="Spang A."/>
            <person name="Saw J.H."/>
            <person name="Jorgensen S.L."/>
            <person name="Zaremba-Niedzwiedzka K."/>
            <person name="Martijn J."/>
            <person name="Lind A.E."/>
            <person name="van Eijk R."/>
            <person name="Schleper C."/>
            <person name="Guy L."/>
            <person name="Ettema T.J."/>
        </authorList>
    </citation>
    <scope>NUCLEOTIDE SEQUENCE</scope>
</reference>
<organism evidence="1">
    <name type="scientific">marine sediment metagenome</name>
    <dbReference type="NCBI Taxonomy" id="412755"/>
    <lineage>
        <taxon>unclassified sequences</taxon>
        <taxon>metagenomes</taxon>
        <taxon>ecological metagenomes</taxon>
    </lineage>
</organism>
<evidence type="ECO:0000313" key="1">
    <source>
        <dbReference type="EMBL" id="KKL93667.1"/>
    </source>
</evidence>
<protein>
    <submittedName>
        <fullName evidence="1">Uncharacterized protein</fullName>
    </submittedName>
</protein>
<gene>
    <name evidence="1" type="ORF">LCGC14_1872380</name>
</gene>